<dbReference type="GO" id="GO:0003700">
    <property type="term" value="F:DNA-binding transcription factor activity"/>
    <property type="evidence" value="ECO:0007669"/>
    <property type="project" value="TreeGrafter"/>
</dbReference>
<dbReference type="Gene3D" id="3.30.450.40">
    <property type="match status" value="1"/>
</dbReference>
<dbReference type="GO" id="GO:0045892">
    <property type="term" value="P:negative regulation of DNA-templated transcription"/>
    <property type="evidence" value="ECO:0007669"/>
    <property type="project" value="TreeGrafter"/>
</dbReference>
<dbReference type="SUPFAM" id="SSF46785">
    <property type="entry name" value="Winged helix' DNA-binding domain"/>
    <property type="match status" value="1"/>
</dbReference>
<proteinExistence type="predicted"/>
<keyword evidence="1" id="KW-0805">Transcription regulation</keyword>
<protein>
    <recommendedName>
        <fullName evidence="8">IclR family transcriptional regulator</fullName>
    </recommendedName>
</protein>
<gene>
    <name evidence="7" type="ORF">Csp_A13810</name>
</gene>
<dbReference type="Gene3D" id="1.10.10.10">
    <property type="entry name" value="Winged helix-like DNA-binding domain superfamily/Winged helix DNA-binding domain"/>
    <property type="match status" value="1"/>
</dbReference>
<feature type="domain" description="IclR-ED" evidence="6">
    <location>
        <begin position="105"/>
        <end position="288"/>
    </location>
</feature>
<dbReference type="SMART" id="SM00346">
    <property type="entry name" value="HTH_ICLR"/>
    <property type="match status" value="1"/>
</dbReference>
<dbReference type="InterPro" id="IPR036390">
    <property type="entry name" value="WH_DNA-bd_sf"/>
</dbReference>
<evidence type="ECO:0000259" key="5">
    <source>
        <dbReference type="PROSITE" id="PS51077"/>
    </source>
</evidence>
<dbReference type="PROSITE" id="PS51077">
    <property type="entry name" value="HTH_ICLR"/>
    <property type="match status" value="1"/>
</dbReference>
<evidence type="ECO:0000256" key="2">
    <source>
        <dbReference type="ARBA" id="ARBA00023125"/>
    </source>
</evidence>
<sequence length="293" mass="32721">MTTRPRKQRQAMTDKELKPRGRRPKTEEIDESGLPPEDRYRAPALDKGLDILELLASQAHGLTRAEIVKEMDRSASEIYRMLERLVARQYVMRNPSGDRYALSLKLFALANMHPPLSRLINQALPVMDEFTRKAEQSCHMGVYDRGNVLISAQISSPSGWSFSVQRGARVGLLDTASGHLLLAYANPDSYQRMLAEHTPLDGEVPISHEKLAATLQSIRDQGYLERDSAQTFGVTDVSFPILGPDNTALATLTCPYIRRIDRHVGPDIAQVRQFLREAAKTLSFSQSAVHGKG</sequence>
<feature type="domain" description="HTH iclR-type" evidence="5">
    <location>
        <begin position="42"/>
        <end position="104"/>
    </location>
</feature>
<name>C9YB80_CURXX</name>
<dbReference type="InterPro" id="IPR029016">
    <property type="entry name" value="GAF-like_dom_sf"/>
</dbReference>
<evidence type="ECO:0008006" key="8">
    <source>
        <dbReference type="Google" id="ProtNLM"/>
    </source>
</evidence>
<dbReference type="PANTHER" id="PTHR30136:SF7">
    <property type="entry name" value="HTH-TYPE TRANSCRIPTIONAL REGULATOR KDGR-RELATED"/>
    <property type="match status" value="1"/>
</dbReference>
<evidence type="ECO:0000256" key="1">
    <source>
        <dbReference type="ARBA" id="ARBA00023015"/>
    </source>
</evidence>
<dbReference type="EMBL" id="FN543104">
    <property type="protein sequence ID" value="CBA29769.1"/>
    <property type="molecule type" value="Genomic_DNA"/>
</dbReference>
<keyword evidence="2" id="KW-0238">DNA-binding</keyword>
<dbReference type="InterPro" id="IPR005471">
    <property type="entry name" value="Tscrpt_reg_IclR_N"/>
</dbReference>
<keyword evidence="3" id="KW-0804">Transcription</keyword>
<feature type="region of interest" description="Disordered" evidence="4">
    <location>
        <begin position="1"/>
        <end position="41"/>
    </location>
</feature>
<accession>C9YB80</accession>
<dbReference type="Pfam" id="PF01614">
    <property type="entry name" value="IclR_C"/>
    <property type="match status" value="1"/>
</dbReference>
<evidence type="ECO:0000259" key="6">
    <source>
        <dbReference type="PROSITE" id="PS51078"/>
    </source>
</evidence>
<feature type="compositionally biased region" description="Basic and acidic residues" evidence="4">
    <location>
        <begin position="12"/>
        <end position="27"/>
    </location>
</feature>
<evidence type="ECO:0000256" key="3">
    <source>
        <dbReference type="ARBA" id="ARBA00023163"/>
    </source>
</evidence>
<dbReference type="InterPro" id="IPR036388">
    <property type="entry name" value="WH-like_DNA-bd_sf"/>
</dbReference>
<dbReference type="InterPro" id="IPR050707">
    <property type="entry name" value="HTH_MetabolicPath_Reg"/>
</dbReference>
<dbReference type="SUPFAM" id="SSF55781">
    <property type="entry name" value="GAF domain-like"/>
    <property type="match status" value="1"/>
</dbReference>
<evidence type="ECO:0000256" key="4">
    <source>
        <dbReference type="SAM" id="MobiDB-lite"/>
    </source>
</evidence>
<reference evidence="7" key="1">
    <citation type="journal article" date="2010" name="Nature">
        <title>The dynamic genome of Hydra.</title>
        <authorList>
            <person name="Chapman J.A."/>
            <person name="Kirkness E.F."/>
            <person name="Simakov O."/>
            <person name="Hampson S.E."/>
            <person name="Mitros T."/>
            <person name="Weinmaier T."/>
            <person name="Rattei T."/>
            <person name="Balasubramanian P.G."/>
            <person name="Borman J."/>
            <person name="Busam D."/>
            <person name="Disbennett K."/>
            <person name="Pfannkoch C."/>
            <person name="Sumin N."/>
            <person name="Sutton G."/>
            <person name="Viswanathan L."/>
            <person name="Walenz B."/>
            <person name="Goodstein D.M."/>
            <person name="Hellsten U."/>
            <person name="Kawashima T."/>
            <person name="Prochnik S.E."/>
            <person name="Putnam N.H."/>
            <person name="Shu S."/>
            <person name="Blumberg B."/>
            <person name="Dana C.E."/>
            <person name="Gee L."/>
            <person name="Kibler D.F."/>
            <person name="Law L."/>
            <person name="Lindgens D."/>
            <person name="Martinez D.E."/>
            <person name="Peng J."/>
            <person name="Wigge P.A."/>
            <person name="Bertulat B."/>
            <person name="Guder C."/>
            <person name="Nakamura Y."/>
            <person name="Ozbek S."/>
            <person name="Watanabe H."/>
            <person name="Khalturin K."/>
            <person name="Hemmrich G."/>
            <person name="Franke A."/>
            <person name="Augustin R."/>
            <person name="Fraune S."/>
            <person name="Hayakawa E."/>
            <person name="Hayakawa S."/>
            <person name="Hirose M."/>
            <person name="Hwang J."/>
            <person name="Ikeo K."/>
            <person name="Nishimiya-Fujisawa C."/>
            <person name="Ogura A."/>
            <person name="Takahashi T."/>
            <person name="Steinmetz P.R."/>
            <person name="Zhang X."/>
            <person name="Aufschnaiter R."/>
            <person name="Eder M.K."/>
            <person name="Gorny A.K."/>
            <person name="Salvenmoser W."/>
            <person name="Heimberg A.M."/>
            <person name="Wheeler B.M."/>
            <person name="Peterson K.J."/>
            <person name="Boettger A."/>
            <person name="Tischler P."/>
            <person name="Wolf A."/>
            <person name="Gojobori T."/>
            <person name="Remington K.A."/>
            <person name="Strausberg R.L."/>
            <person name="Venter J."/>
            <person name="Technau U."/>
            <person name="Hobmayer B."/>
            <person name="Bosch T.C."/>
            <person name="Holstein T.W."/>
            <person name="Fujisawa T."/>
            <person name="Bode H.R."/>
            <person name="David C.N."/>
            <person name="Rokhsar D.S."/>
            <person name="Steele R.E."/>
        </authorList>
    </citation>
    <scope>NUCLEOTIDE SEQUENCE</scope>
</reference>
<dbReference type="Pfam" id="PF09339">
    <property type="entry name" value="HTH_IclR"/>
    <property type="match status" value="1"/>
</dbReference>
<dbReference type="GO" id="GO:0003677">
    <property type="term" value="F:DNA binding"/>
    <property type="evidence" value="ECO:0007669"/>
    <property type="project" value="UniProtKB-KW"/>
</dbReference>
<dbReference type="InterPro" id="IPR014757">
    <property type="entry name" value="Tscrpt_reg_IclR_C"/>
</dbReference>
<organism evidence="7">
    <name type="scientific">Curvibacter symbiont subsp. Hydra magnipapillata</name>
    <dbReference type="NCBI Taxonomy" id="667019"/>
    <lineage>
        <taxon>Bacteria</taxon>
        <taxon>Pseudomonadati</taxon>
        <taxon>Pseudomonadota</taxon>
        <taxon>Betaproteobacteria</taxon>
        <taxon>Burkholderiales</taxon>
        <taxon>Comamonadaceae</taxon>
        <taxon>Curvibacter</taxon>
    </lineage>
</organism>
<dbReference type="PROSITE" id="PS51078">
    <property type="entry name" value="ICLR_ED"/>
    <property type="match status" value="1"/>
</dbReference>
<evidence type="ECO:0000313" key="7">
    <source>
        <dbReference type="EMBL" id="CBA29769.1"/>
    </source>
</evidence>
<dbReference type="AlphaFoldDB" id="C9YB80"/>
<dbReference type="PANTHER" id="PTHR30136">
    <property type="entry name" value="HELIX-TURN-HELIX TRANSCRIPTIONAL REGULATOR, ICLR FAMILY"/>
    <property type="match status" value="1"/>
</dbReference>